<protein>
    <submittedName>
        <fullName evidence="2">Trypsin-like peptidase domain protein</fullName>
    </submittedName>
</protein>
<name>A0AB36FSP6_ALTMA</name>
<accession>A0AB36FSP6</accession>
<evidence type="ECO:0000313" key="3">
    <source>
        <dbReference type="Proteomes" id="UP000095392"/>
    </source>
</evidence>
<gene>
    <name evidence="2" type="ORF">BFV95_2855</name>
</gene>
<dbReference type="AlphaFoldDB" id="A0AB36FSP6"/>
<dbReference type="Pfam" id="PF13365">
    <property type="entry name" value="Trypsin_2"/>
    <property type="match status" value="1"/>
</dbReference>
<keyword evidence="1" id="KW-0732">Signal</keyword>
<dbReference type="PANTHER" id="PTHR43019:SF23">
    <property type="entry name" value="PROTEASE DO-LIKE 5, CHLOROPLASTIC"/>
    <property type="match status" value="1"/>
</dbReference>
<dbReference type="EMBL" id="MIPY01000020">
    <property type="protein sequence ID" value="OES30361.1"/>
    <property type="molecule type" value="Genomic_DNA"/>
</dbReference>
<keyword evidence="3" id="KW-1185">Reference proteome</keyword>
<dbReference type="InterPro" id="IPR009003">
    <property type="entry name" value="Peptidase_S1_PA"/>
</dbReference>
<dbReference type="Gene3D" id="2.40.10.10">
    <property type="entry name" value="Trypsin-like serine proteases"/>
    <property type="match status" value="2"/>
</dbReference>
<comment type="caution">
    <text evidence="2">The sequence shown here is derived from an EMBL/GenBank/DDBJ whole genome shotgun (WGS) entry which is preliminary data.</text>
</comment>
<evidence type="ECO:0000256" key="1">
    <source>
        <dbReference type="SAM" id="SignalP"/>
    </source>
</evidence>
<sequence>MKTLIIWILVLLGLLTQSVAADNDVTPFTSIVKSVSKGTVAVAVDAPIKHSAPRVLGTGFIVANGFFAITNYHVVSEDLDPTIVESYVVLSGKGTVVKKIKAEVLKIDPKHDLALLKLDSPLPALKLGDDELLEPGSEIALTGFPIGAILGLYPATHRGYISAITPDAIPALNSNQLTNTMMARLKNVSLIYQLDAIAYPGNSGSPLYDPRTGEVIGVINKVLVKDTKESALASPTGISYAVPIRFVTTLLRGATN</sequence>
<dbReference type="SUPFAM" id="SSF50494">
    <property type="entry name" value="Trypsin-like serine proteases"/>
    <property type="match status" value="1"/>
</dbReference>
<proteinExistence type="predicted"/>
<organism evidence="2 3">
    <name type="scientific">Alteromonas macleodii</name>
    <name type="common">Pseudoalteromonas macleodii</name>
    <dbReference type="NCBI Taxonomy" id="28108"/>
    <lineage>
        <taxon>Bacteria</taxon>
        <taxon>Pseudomonadati</taxon>
        <taxon>Pseudomonadota</taxon>
        <taxon>Gammaproteobacteria</taxon>
        <taxon>Alteromonadales</taxon>
        <taxon>Alteromonadaceae</taxon>
        <taxon>Alteromonas/Salinimonas group</taxon>
        <taxon>Alteromonas</taxon>
    </lineage>
</organism>
<dbReference type="Proteomes" id="UP000095392">
    <property type="component" value="Unassembled WGS sequence"/>
</dbReference>
<feature type="signal peptide" evidence="1">
    <location>
        <begin position="1"/>
        <end position="21"/>
    </location>
</feature>
<dbReference type="RefSeq" id="WP_069944635.1">
    <property type="nucleotide sequence ID" value="NZ_MIPW01000017.1"/>
</dbReference>
<dbReference type="InterPro" id="IPR043504">
    <property type="entry name" value="Peptidase_S1_PA_chymotrypsin"/>
</dbReference>
<dbReference type="PANTHER" id="PTHR43019">
    <property type="entry name" value="SERINE ENDOPROTEASE DEGS"/>
    <property type="match status" value="1"/>
</dbReference>
<feature type="chain" id="PRO_5044251262" evidence="1">
    <location>
        <begin position="22"/>
        <end position="256"/>
    </location>
</feature>
<evidence type="ECO:0000313" key="2">
    <source>
        <dbReference type="EMBL" id="OES30361.1"/>
    </source>
</evidence>
<reference evidence="2 3" key="1">
    <citation type="submission" date="2016-09" db="EMBL/GenBank/DDBJ databases">
        <title>Draft Genome Sequence of four Alteromonas macleodii strains isolated from copper coupons and grown long-term at elevated copper levels.</title>
        <authorList>
            <person name="Cusick K."/>
            <person name="Dale J."/>
            <person name="Little B."/>
            <person name="Biffinger J."/>
        </authorList>
    </citation>
    <scope>NUCLEOTIDE SEQUENCE [LARGE SCALE GENOMIC DNA]</scope>
    <source>
        <strain evidence="2 3">KCP01</strain>
    </source>
</reference>